<dbReference type="GeneID" id="26796690"/>
<protein>
    <submittedName>
        <fullName evidence="1">Uncharacterized protein</fullName>
    </submittedName>
</protein>
<keyword evidence="2" id="KW-1185">Reference proteome</keyword>
<reference evidence="1 2" key="1">
    <citation type="submission" date="2015-05" db="EMBL/GenBank/DDBJ databases">
        <authorList>
            <person name="Wang D.B."/>
            <person name="Wang M."/>
        </authorList>
    </citation>
    <scope>NUCLEOTIDE SEQUENCE [LARGE SCALE GENOMIC DNA]</scope>
</reference>
<dbReference type="EMBL" id="KR534323">
    <property type="protein sequence ID" value="AKO61096.1"/>
    <property type="molecule type" value="Genomic_DNA"/>
</dbReference>
<evidence type="ECO:0000313" key="1">
    <source>
        <dbReference type="EMBL" id="AKO61096.1"/>
    </source>
</evidence>
<sequence length="37" mass="3909">MKAPTALTKKDIALTIQSITPNLQPSKNILTANTIAS</sequence>
<dbReference type="KEGG" id="vg:26796690"/>
<organism evidence="1 2">
    <name type="scientific">Pseudoalteromonas phage H101</name>
    <dbReference type="NCBI Taxonomy" id="1654919"/>
    <lineage>
        <taxon>Viruses</taxon>
        <taxon>Duplodnaviria</taxon>
        <taxon>Heunggongvirae</taxon>
        <taxon>Uroviricota</taxon>
        <taxon>Caudoviricetes</taxon>
        <taxon>Shandongvirus</taxon>
        <taxon>Shandongvirus H101</taxon>
    </lineage>
</organism>
<dbReference type="RefSeq" id="YP_009225629.1">
    <property type="nucleotide sequence ID" value="NC_029094.1"/>
</dbReference>
<proteinExistence type="predicted"/>
<evidence type="ECO:0000313" key="2">
    <source>
        <dbReference type="Proteomes" id="UP000202763"/>
    </source>
</evidence>
<dbReference type="Proteomes" id="UP000202763">
    <property type="component" value="Segment"/>
</dbReference>
<accession>A0A0H4IT74</accession>
<name>A0A0H4IT74_9CAUD</name>